<name>A0A4S8PH23_9HYPH</name>
<dbReference type="Gene3D" id="3.30.420.240">
    <property type="match status" value="1"/>
</dbReference>
<dbReference type="InterPro" id="IPR006517">
    <property type="entry name" value="Phage_terminase_lsu-like_C"/>
</dbReference>
<evidence type="ECO:0000313" key="3">
    <source>
        <dbReference type="EMBL" id="THV28925.1"/>
    </source>
</evidence>
<dbReference type="AlphaFoldDB" id="A0A4S8PH23"/>
<evidence type="ECO:0000313" key="4">
    <source>
        <dbReference type="Proteomes" id="UP000307378"/>
    </source>
</evidence>
<reference evidence="3 4" key="1">
    <citation type="submission" date="2019-04" db="EMBL/GenBank/DDBJ databases">
        <title>genome sequence of strain W3.</title>
        <authorList>
            <person name="Gao J."/>
            <person name="Sun J."/>
        </authorList>
    </citation>
    <scope>NUCLEOTIDE SEQUENCE [LARGE SCALE GENOMIC DNA]</scope>
    <source>
        <strain evidence="3 4">W3</strain>
    </source>
</reference>
<dbReference type="Pfam" id="PF03237">
    <property type="entry name" value="Terminase_6N"/>
    <property type="match status" value="1"/>
</dbReference>
<dbReference type="RefSeq" id="WP_136543731.1">
    <property type="nucleotide sequence ID" value="NZ_STGU01000038.1"/>
</dbReference>
<protein>
    <recommendedName>
        <fullName evidence="2">Terminase large subunit gp17-like C-terminal domain-containing protein</fullName>
    </recommendedName>
</protein>
<evidence type="ECO:0000259" key="2">
    <source>
        <dbReference type="Pfam" id="PF17289"/>
    </source>
</evidence>
<accession>A0A4S8PH23</accession>
<dbReference type="InterPro" id="IPR035421">
    <property type="entry name" value="Terminase_6C"/>
</dbReference>
<gene>
    <name evidence="3" type="ORF">FAA86_23790</name>
</gene>
<dbReference type="Pfam" id="PF17289">
    <property type="entry name" value="Terminase_6C"/>
    <property type="match status" value="1"/>
</dbReference>
<organism evidence="3 4">
    <name type="scientific">Rhizobium rosettiformans W3</name>
    <dbReference type="NCBI Taxonomy" id="538378"/>
    <lineage>
        <taxon>Bacteria</taxon>
        <taxon>Pseudomonadati</taxon>
        <taxon>Pseudomonadota</taxon>
        <taxon>Alphaproteobacteria</taxon>
        <taxon>Hyphomicrobiales</taxon>
        <taxon>Rhizobiaceae</taxon>
        <taxon>Rhizobium/Agrobacterium group</taxon>
        <taxon>Rhizobium</taxon>
    </lineage>
</organism>
<comment type="caution">
    <text evidence="3">The sequence shown here is derived from an EMBL/GenBank/DDBJ whole genome shotgun (WGS) entry which is preliminary data.</text>
</comment>
<dbReference type="NCBIfam" id="TIGR01630">
    <property type="entry name" value="psiM2_ORF9"/>
    <property type="match status" value="1"/>
</dbReference>
<dbReference type="EMBL" id="STGU01000038">
    <property type="protein sequence ID" value="THV28925.1"/>
    <property type="molecule type" value="Genomic_DNA"/>
</dbReference>
<feature type="domain" description="Terminase large subunit gp17-like C-terminal" evidence="2">
    <location>
        <begin position="376"/>
        <end position="516"/>
    </location>
</feature>
<keyword evidence="1" id="KW-1188">Viral release from host cell</keyword>
<sequence>MEFDIRPHSKRRAIREILSTLDKHRNKVERCLARGMPIPTDTLKYCGFLNVTEPNALLNAINMFHDQYQAAYFAELRALARNDLTAFAEYMNPDEPPAPHHVWMCDRLMEMESREILRMLISMPPGHAKSTYSSRLFPAWYMGRNVKHKYIQAGHTTSFCESEFGKKTKALIDTEVFRDVFPDIFLAVDSKAAGNWSLAGTGGQYLTRGVGQGISGFRAHCAGVDDPFASREDAESQTIRDKVFDWFSADFTTRLLPNSPMFVVATRWHSDDLCGRIEDMNRQGKGLPWEIINLSAICEDPETDAMGRSHGEPLWPDFYTHDHLMNLKATLPPRDWNSLYMGKPVDEEGGVIIGEWLKTYDMLPGHNSRKRTVVSVDSAIKANQRADFSAIGVWIEDFDGFHHLAYMHRARVEFPQLVTLIENIAVTWGADTILIEDKGSGTQYVQTRANKAPCPVIPLSPNNNSKEFRLDGVAPLFQAGKVLLPKRAEWLPDYTAELLGFPNAKYDDQVDVTSQYLTWARVSTKRGNVKLQGKSKGKGHRNSVIAEIEAQLEEISKRAKMDPLAQALAAAGRN</sequence>
<evidence type="ECO:0000256" key="1">
    <source>
        <dbReference type="ARBA" id="ARBA00022612"/>
    </source>
</evidence>
<proteinExistence type="predicted"/>
<dbReference type="Proteomes" id="UP000307378">
    <property type="component" value="Unassembled WGS sequence"/>
</dbReference>